<dbReference type="NCBIfam" id="NF002963">
    <property type="entry name" value="PRK03634.1"/>
    <property type="match status" value="1"/>
</dbReference>
<feature type="active site" evidence="6">
    <location>
        <position position="125"/>
    </location>
</feature>
<comment type="cofactor">
    <cofactor evidence="6">
        <name>Zn(2+)</name>
        <dbReference type="ChEBI" id="CHEBI:29105"/>
    </cofactor>
    <text evidence="6">Binds 1 zinc ion per subunit.</text>
</comment>
<evidence type="ECO:0000259" key="8">
    <source>
        <dbReference type="SMART" id="SM01007"/>
    </source>
</evidence>
<keyword evidence="1 6" id="KW-0963">Cytoplasm</keyword>
<comment type="function">
    <text evidence="6">Catalyzes the reversible cleavage of L-rhamnulose-1-phosphate to dihydroxyacetone phosphate (DHAP) and L-lactaldehyde.</text>
</comment>
<dbReference type="GO" id="GO:0046872">
    <property type="term" value="F:metal ion binding"/>
    <property type="evidence" value="ECO:0007669"/>
    <property type="project" value="UniProtKB-KW"/>
</dbReference>
<feature type="domain" description="Class II aldolase/adducin N-terminal" evidence="8">
    <location>
        <begin position="20"/>
        <end position="246"/>
    </location>
</feature>
<sequence length="282" mass="31951">MCVMNKVKMNQAILDAPFIQDMMNNTYDMWNRGWDELNGGNISCLLDEGEVSNYLNVNHVLRTIDLAFPVPELAGKFFIVTGSGKYFRHVREKPEECLGIIRVSSDGESIELLWGLRDGSSPTSELASHFMSHITRLKQNPSHKVIMHSHTTHLIAMTFNHELDEVLFTRTLWKMCTECLVVFPEGIGILPWMVPGTDEIGRKTADKMTDFRLVIWPHHGIFGAGKSLSEAFGLLETVEKAAHIYMLTSTHKGGIKQVITDQELKDLAKRFAVNPPEKYFTE</sequence>
<evidence type="ECO:0000256" key="6">
    <source>
        <dbReference type="HAMAP-Rule" id="MF_00770"/>
    </source>
</evidence>
<keyword evidence="5 6" id="KW-0684">Rhamnose metabolism</keyword>
<dbReference type="Proteomes" id="UP000199017">
    <property type="component" value="Unassembled WGS sequence"/>
</dbReference>
<comment type="subcellular location">
    <subcellularLocation>
        <location evidence="6">Cytoplasm</location>
    </subcellularLocation>
</comment>
<dbReference type="GO" id="GO:0019301">
    <property type="term" value="P:rhamnose catabolic process"/>
    <property type="evidence" value="ECO:0007669"/>
    <property type="project" value="UniProtKB-UniRule"/>
</dbReference>
<keyword evidence="2 6" id="KW-0479">Metal-binding</keyword>
<name>A0A1G8FM67_9BACI</name>
<keyword evidence="3 6" id="KW-0862">Zinc</keyword>
<evidence type="ECO:0000256" key="4">
    <source>
        <dbReference type="ARBA" id="ARBA00023239"/>
    </source>
</evidence>
<comment type="catalytic activity">
    <reaction evidence="6">
        <text>L-rhamnulose 1-phosphate = (S)-lactaldehyde + dihydroxyacetone phosphate</text>
        <dbReference type="Rhea" id="RHEA:19689"/>
        <dbReference type="ChEBI" id="CHEBI:18041"/>
        <dbReference type="ChEBI" id="CHEBI:57642"/>
        <dbReference type="ChEBI" id="CHEBI:58313"/>
        <dbReference type="EC" id="4.1.2.19"/>
    </reaction>
</comment>
<dbReference type="InterPro" id="IPR013447">
    <property type="entry name" value="Rhamnulose-1-P_Aldolase"/>
</dbReference>
<evidence type="ECO:0000256" key="1">
    <source>
        <dbReference type="ARBA" id="ARBA00022490"/>
    </source>
</evidence>
<protein>
    <recommendedName>
        <fullName evidence="6 7">Rhamnulose-1-phosphate aldolase</fullName>
        <ecNumber evidence="6 7">4.1.2.19</ecNumber>
    </recommendedName>
</protein>
<dbReference type="GO" id="GO:0019323">
    <property type="term" value="P:pentose catabolic process"/>
    <property type="evidence" value="ECO:0007669"/>
    <property type="project" value="TreeGrafter"/>
</dbReference>
<proteinExistence type="inferred from homology"/>
<dbReference type="PANTHER" id="PTHR22789">
    <property type="entry name" value="FUCULOSE PHOSPHATE ALDOLASE"/>
    <property type="match status" value="1"/>
</dbReference>
<evidence type="ECO:0000256" key="2">
    <source>
        <dbReference type="ARBA" id="ARBA00022723"/>
    </source>
</evidence>
<dbReference type="STRING" id="930129.SAMN05216352_1034"/>
<dbReference type="Gene3D" id="3.40.225.10">
    <property type="entry name" value="Class II aldolase/adducin N-terminal domain"/>
    <property type="match status" value="1"/>
</dbReference>
<evidence type="ECO:0000313" key="9">
    <source>
        <dbReference type="EMBL" id="SDH83208.1"/>
    </source>
</evidence>
<feature type="binding site" evidence="6">
    <location>
        <position position="219"/>
    </location>
    <ligand>
        <name>Zn(2+)</name>
        <dbReference type="ChEBI" id="CHEBI:29105"/>
    </ligand>
</feature>
<evidence type="ECO:0000256" key="5">
    <source>
        <dbReference type="ARBA" id="ARBA00023308"/>
    </source>
</evidence>
<evidence type="ECO:0000313" key="10">
    <source>
        <dbReference type="Proteomes" id="UP000199017"/>
    </source>
</evidence>
<dbReference type="InterPro" id="IPR036409">
    <property type="entry name" value="Aldolase_II/adducin_N_sf"/>
</dbReference>
<accession>A0A1G8FM67</accession>
<organism evidence="9 10">
    <name type="scientific">Alteribacillus bidgolensis</name>
    <dbReference type="NCBI Taxonomy" id="930129"/>
    <lineage>
        <taxon>Bacteria</taxon>
        <taxon>Bacillati</taxon>
        <taxon>Bacillota</taxon>
        <taxon>Bacilli</taxon>
        <taxon>Bacillales</taxon>
        <taxon>Bacillaceae</taxon>
        <taxon>Alteribacillus</taxon>
    </lineage>
</organism>
<comment type="pathway">
    <text evidence="6">Carbohydrate degradation; L-rhamnose degradation; glycerone phosphate from L-rhamnose: step 3/3.</text>
</comment>
<dbReference type="InterPro" id="IPR050197">
    <property type="entry name" value="Aldolase_class_II_sugar_metab"/>
</dbReference>
<dbReference type="Pfam" id="PF00596">
    <property type="entry name" value="Aldolase_II"/>
    <property type="match status" value="1"/>
</dbReference>
<dbReference type="GO" id="GO:0008994">
    <property type="term" value="F:rhamnulose-1-phosphate aldolase activity"/>
    <property type="evidence" value="ECO:0007669"/>
    <property type="project" value="UniProtKB-UniRule"/>
</dbReference>
<dbReference type="GO" id="GO:0005829">
    <property type="term" value="C:cytosol"/>
    <property type="evidence" value="ECO:0007669"/>
    <property type="project" value="TreeGrafter"/>
</dbReference>
<dbReference type="SUPFAM" id="SSF53639">
    <property type="entry name" value="AraD/HMP-PK domain-like"/>
    <property type="match status" value="1"/>
</dbReference>
<dbReference type="EC" id="4.1.2.19" evidence="6 7"/>
<gene>
    <name evidence="6" type="primary">rhaD</name>
    <name evidence="9" type="ORF">SAMN05216352_1034</name>
</gene>
<dbReference type="InterPro" id="IPR001303">
    <property type="entry name" value="Aldolase_II/adducin_N"/>
</dbReference>
<dbReference type="AlphaFoldDB" id="A0A1G8FM67"/>
<dbReference type="UniPathway" id="UPA00541">
    <property type="reaction ID" value="UER00603"/>
</dbReference>
<comment type="similarity">
    <text evidence="6">Belongs to the aldolase class II family. RhaD subfamily.</text>
</comment>
<dbReference type="EMBL" id="FNDU01000003">
    <property type="protein sequence ID" value="SDH83208.1"/>
    <property type="molecule type" value="Genomic_DNA"/>
</dbReference>
<keyword evidence="4 6" id="KW-0456">Lyase</keyword>
<dbReference type="NCBIfam" id="TIGR02624">
    <property type="entry name" value="rhamnu_1P_ald"/>
    <property type="match status" value="1"/>
</dbReference>
<keyword evidence="10" id="KW-1185">Reference proteome</keyword>
<evidence type="ECO:0000256" key="7">
    <source>
        <dbReference type="NCBIfam" id="TIGR02624"/>
    </source>
</evidence>
<evidence type="ECO:0000256" key="3">
    <source>
        <dbReference type="ARBA" id="ARBA00022833"/>
    </source>
</evidence>
<dbReference type="SMART" id="SM01007">
    <property type="entry name" value="Aldolase_II"/>
    <property type="match status" value="1"/>
</dbReference>
<dbReference type="HAMAP" id="MF_00770">
    <property type="entry name" value="RhaD"/>
    <property type="match status" value="1"/>
</dbReference>
<reference evidence="9 10" key="1">
    <citation type="submission" date="2016-10" db="EMBL/GenBank/DDBJ databases">
        <authorList>
            <person name="de Groot N.N."/>
        </authorList>
    </citation>
    <scope>NUCLEOTIDE SEQUENCE [LARGE SCALE GENOMIC DNA]</scope>
    <source>
        <strain evidence="10">P4B,CCM 7963,CECT 7998,DSM 25260,IBRC-M 10614,KCTC 13821</strain>
    </source>
</reference>
<dbReference type="PANTHER" id="PTHR22789:SF0">
    <property type="entry name" value="3-OXO-TETRONATE 4-PHOSPHATE DECARBOXYLASE-RELATED"/>
    <property type="match status" value="1"/>
</dbReference>
<feature type="binding site" evidence="6">
    <location>
        <position position="148"/>
    </location>
    <ligand>
        <name>Zn(2+)</name>
        <dbReference type="ChEBI" id="CHEBI:29105"/>
    </ligand>
</feature>
<feature type="binding site" evidence="6">
    <location>
        <position position="150"/>
    </location>
    <ligand>
        <name>Zn(2+)</name>
        <dbReference type="ChEBI" id="CHEBI:29105"/>
    </ligand>
</feature>